<feature type="repeat" description="TPR" evidence="6">
    <location>
        <begin position="170"/>
        <end position="203"/>
    </location>
</feature>
<proteinExistence type="inferred from homology"/>
<dbReference type="Proteomes" id="UP001596997">
    <property type="component" value="Unassembled WGS sequence"/>
</dbReference>
<dbReference type="InterPro" id="IPR051476">
    <property type="entry name" value="Bac_ResReg_Asp_Phosphatase"/>
</dbReference>
<dbReference type="SUPFAM" id="SSF46894">
    <property type="entry name" value="C-terminal effector domain of the bipartite response regulators"/>
    <property type="match status" value="1"/>
</dbReference>
<comment type="caution">
    <text evidence="9">The sequence shown here is derived from an EMBL/GenBank/DDBJ whole genome shotgun (WGS) entry which is preliminary data.</text>
</comment>
<comment type="subcellular location">
    <subcellularLocation>
        <location evidence="1">Cytoplasm</location>
    </subcellularLocation>
</comment>
<dbReference type="SUPFAM" id="SSF48452">
    <property type="entry name" value="TPR-like"/>
    <property type="match status" value="2"/>
</dbReference>
<evidence type="ECO:0000256" key="5">
    <source>
        <dbReference type="ARBA" id="ARBA00038253"/>
    </source>
</evidence>
<dbReference type="PANTHER" id="PTHR46630">
    <property type="entry name" value="TETRATRICOPEPTIDE REPEAT PROTEIN 29"/>
    <property type="match status" value="1"/>
</dbReference>
<accession>A0ABW3HYN6</accession>
<keyword evidence="10" id="KW-1185">Reference proteome</keyword>
<evidence type="ECO:0000313" key="10">
    <source>
        <dbReference type="Proteomes" id="UP001596997"/>
    </source>
</evidence>
<keyword evidence="4 6" id="KW-0802">TPR repeat</keyword>
<evidence type="ECO:0000256" key="1">
    <source>
        <dbReference type="ARBA" id="ARBA00004496"/>
    </source>
</evidence>
<comment type="similarity">
    <text evidence="5">Belongs to the Rap family.</text>
</comment>
<keyword evidence="7" id="KW-0812">Transmembrane</keyword>
<dbReference type="Pfam" id="PF13424">
    <property type="entry name" value="TPR_12"/>
    <property type="match status" value="2"/>
</dbReference>
<dbReference type="PROSITE" id="PS50005">
    <property type="entry name" value="TPR"/>
    <property type="match status" value="3"/>
</dbReference>
<dbReference type="SMART" id="SM00421">
    <property type="entry name" value="HTH_LUXR"/>
    <property type="match status" value="1"/>
</dbReference>
<evidence type="ECO:0000256" key="4">
    <source>
        <dbReference type="ARBA" id="ARBA00022803"/>
    </source>
</evidence>
<evidence type="ECO:0000256" key="2">
    <source>
        <dbReference type="ARBA" id="ARBA00022490"/>
    </source>
</evidence>
<dbReference type="Gene3D" id="1.25.40.10">
    <property type="entry name" value="Tetratricopeptide repeat domain"/>
    <property type="match status" value="2"/>
</dbReference>
<dbReference type="EMBL" id="JBHTJM010000002">
    <property type="protein sequence ID" value="MFD0962669.1"/>
    <property type="molecule type" value="Genomic_DNA"/>
</dbReference>
<dbReference type="PANTHER" id="PTHR46630:SF1">
    <property type="entry name" value="TETRATRICOPEPTIDE REPEAT PROTEIN 29"/>
    <property type="match status" value="1"/>
</dbReference>
<keyword evidence="3" id="KW-0677">Repeat</keyword>
<sequence>MRLFYIFLLSFYIGNTQTPFYQKKVDSIETIIKNNSDNYSTLVKEINALLKLHQNNNNFDNQLELINTLEQLALKKNDSLELANIYHLKGQNLIYKAGLKDVKVLFEKSISIYKKHNQNNRYYKKIFYNYLNISDLYINSNQYGKSLKYLYKAKEYIIESNKKDDKLLKNYYLNNLAYIYTKTENYVKAITVLKEALSLEQEINDEYSRADIYNSFATIYAKQNENRKALEYFDLAEEIYKKINSNRGLVTIINNRGISYFDLKEYEIAEKEFYRAIQLAKQTDFHAVFSESYHYLGKIYANKGEYTTALDFFNKSIEVSKKIEYNDFVINSMYEKALIFKQTNKHKKAIDHLKNCLQYNSESNNFVPLKKVYKELFLSLKNIDYEESISYFNKYTELSDSINQITKINQTEILKAEFNYLKYKSDIKKKNQELLVSKEKEAAAKSKIIFLITLGIVLLLFFVVVIIRQKKLNNSRKETWAAKEEILALKQEKYDNEISFKNQQITDFAIHISEKNELLEKIKSKIKQLSTSKRQSESLITDLLVFINDDINQNKEKAQFYSEIDNTTDAFEHKLAILYPDLTDKDQKIARLVRLKQTSKQIALQLNITPASVDNYRSNLRKKMNIPKGTTLSKFIKNI</sequence>
<dbReference type="Gene3D" id="1.10.10.10">
    <property type="entry name" value="Winged helix-like DNA-binding domain superfamily/Winged helix DNA-binding domain"/>
    <property type="match status" value="1"/>
</dbReference>
<gene>
    <name evidence="9" type="ORF">ACFQ1O_01475</name>
</gene>
<feature type="domain" description="HTH luxR-type" evidence="8">
    <location>
        <begin position="579"/>
        <end position="636"/>
    </location>
</feature>
<dbReference type="InterPro" id="IPR000792">
    <property type="entry name" value="Tscrpt_reg_LuxR_C"/>
</dbReference>
<evidence type="ECO:0000256" key="7">
    <source>
        <dbReference type="SAM" id="Phobius"/>
    </source>
</evidence>
<protein>
    <submittedName>
        <fullName evidence="9">Tetratricopeptide repeat protein</fullName>
    </submittedName>
</protein>
<keyword evidence="2" id="KW-0963">Cytoplasm</keyword>
<dbReference type="SMART" id="SM00028">
    <property type="entry name" value="TPR"/>
    <property type="match status" value="5"/>
</dbReference>
<feature type="repeat" description="TPR" evidence="6">
    <location>
        <begin position="250"/>
        <end position="283"/>
    </location>
</feature>
<dbReference type="Pfam" id="PF13181">
    <property type="entry name" value="TPR_8"/>
    <property type="match status" value="1"/>
</dbReference>
<dbReference type="Pfam" id="PF00196">
    <property type="entry name" value="GerE"/>
    <property type="match status" value="1"/>
</dbReference>
<name>A0ABW3HYN6_9FLAO</name>
<evidence type="ECO:0000256" key="6">
    <source>
        <dbReference type="PROSITE-ProRule" id="PRU00339"/>
    </source>
</evidence>
<dbReference type="InterPro" id="IPR036388">
    <property type="entry name" value="WH-like_DNA-bd_sf"/>
</dbReference>
<reference evidence="10" key="1">
    <citation type="journal article" date="2019" name="Int. J. Syst. Evol. Microbiol.">
        <title>The Global Catalogue of Microorganisms (GCM) 10K type strain sequencing project: providing services to taxonomists for standard genome sequencing and annotation.</title>
        <authorList>
            <consortium name="The Broad Institute Genomics Platform"/>
            <consortium name="The Broad Institute Genome Sequencing Center for Infectious Disease"/>
            <person name="Wu L."/>
            <person name="Ma J."/>
        </authorList>
    </citation>
    <scope>NUCLEOTIDE SEQUENCE [LARGE SCALE GENOMIC DNA]</scope>
    <source>
        <strain evidence="10">CCUG 62114</strain>
    </source>
</reference>
<evidence type="ECO:0000256" key="3">
    <source>
        <dbReference type="ARBA" id="ARBA00022737"/>
    </source>
</evidence>
<evidence type="ECO:0000259" key="8">
    <source>
        <dbReference type="SMART" id="SM00421"/>
    </source>
</evidence>
<feature type="repeat" description="TPR" evidence="6">
    <location>
        <begin position="290"/>
        <end position="323"/>
    </location>
</feature>
<feature type="transmembrane region" description="Helical" evidence="7">
    <location>
        <begin position="448"/>
        <end position="467"/>
    </location>
</feature>
<dbReference type="InterPro" id="IPR016032">
    <property type="entry name" value="Sig_transdc_resp-reg_C-effctor"/>
</dbReference>
<dbReference type="RefSeq" id="WP_377712576.1">
    <property type="nucleotide sequence ID" value="NZ_JBHTJM010000002.1"/>
</dbReference>
<dbReference type="InterPro" id="IPR019734">
    <property type="entry name" value="TPR_rpt"/>
</dbReference>
<dbReference type="PROSITE" id="PS50293">
    <property type="entry name" value="TPR_REGION"/>
    <property type="match status" value="1"/>
</dbReference>
<evidence type="ECO:0000313" key="9">
    <source>
        <dbReference type="EMBL" id="MFD0962669.1"/>
    </source>
</evidence>
<keyword evidence="7" id="KW-1133">Transmembrane helix</keyword>
<keyword evidence="7" id="KW-0472">Membrane</keyword>
<dbReference type="InterPro" id="IPR011990">
    <property type="entry name" value="TPR-like_helical_dom_sf"/>
</dbReference>
<organism evidence="9 10">
    <name type="scientific">Pseudofulvibacter geojedonensis</name>
    <dbReference type="NCBI Taxonomy" id="1123758"/>
    <lineage>
        <taxon>Bacteria</taxon>
        <taxon>Pseudomonadati</taxon>
        <taxon>Bacteroidota</taxon>
        <taxon>Flavobacteriia</taxon>
        <taxon>Flavobacteriales</taxon>
        <taxon>Flavobacteriaceae</taxon>
        <taxon>Pseudofulvibacter</taxon>
    </lineage>
</organism>